<protein>
    <submittedName>
        <fullName evidence="2">Uncharacterized protein</fullName>
    </submittedName>
</protein>
<organism evidence="2 3">
    <name type="scientific">Schistosoma margrebowiei</name>
    <dbReference type="NCBI Taxonomy" id="48269"/>
    <lineage>
        <taxon>Eukaryota</taxon>
        <taxon>Metazoa</taxon>
        <taxon>Spiralia</taxon>
        <taxon>Lophotrochozoa</taxon>
        <taxon>Platyhelminthes</taxon>
        <taxon>Trematoda</taxon>
        <taxon>Digenea</taxon>
        <taxon>Strigeidida</taxon>
        <taxon>Schistosomatoidea</taxon>
        <taxon>Schistosomatidae</taxon>
        <taxon>Schistosoma</taxon>
    </lineage>
</organism>
<evidence type="ECO:0000313" key="3">
    <source>
        <dbReference type="Proteomes" id="UP000277204"/>
    </source>
</evidence>
<evidence type="ECO:0000313" key="2">
    <source>
        <dbReference type="EMBL" id="VDP41028.1"/>
    </source>
</evidence>
<dbReference type="Proteomes" id="UP000277204">
    <property type="component" value="Unassembled WGS sequence"/>
</dbReference>
<dbReference type="AlphaFoldDB" id="A0A183N0M9"/>
<gene>
    <name evidence="2" type="ORF">SMRZ_LOCUS21854</name>
</gene>
<keyword evidence="3" id="KW-1185">Reference proteome</keyword>
<feature type="compositionally biased region" description="Basic and acidic residues" evidence="1">
    <location>
        <begin position="61"/>
        <end position="74"/>
    </location>
</feature>
<dbReference type="EMBL" id="UZAI01018890">
    <property type="protein sequence ID" value="VDP41028.1"/>
    <property type="molecule type" value="Genomic_DNA"/>
</dbReference>
<name>A0A183N0M9_9TREM</name>
<proteinExistence type="predicted"/>
<accession>A0A183N0M9</accession>
<feature type="region of interest" description="Disordered" evidence="1">
    <location>
        <begin position="58"/>
        <end position="95"/>
    </location>
</feature>
<sequence length="152" mass="16944">MIACRLAPKNLTKKKLHEIGRMYESSSISSGSPNLVNNVDEEISISNGVICQANQTLQNGHSDEIENTIKKDKNSPQNSYQNNPKMNHDVDSQSNPITPFLSTTTNPFINSDDSLKTDRNTLTTNTFDSHLVTKRSENNLSSNNNEPYEVCL</sequence>
<reference evidence="2 3" key="1">
    <citation type="submission" date="2018-11" db="EMBL/GenBank/DDBJ databases">
        <authorList>
            <consortium name="Pathogen Informatics"/>
        </authorList>
    </citation>
    <scope>NUCLEOTIDE SEQUENCE [LARGE SCALE GENOMIC DNA]</scope>
    <source>
        <strain evidence="2 3">Zambia</strain>
    </source>
</reference>
<evidence type="ECO:0000256" key="1">
    <source>
        <dbReference type="SAM" id="MobiDB-lite"/>
    </source>
</evidence>
<feature type="compositionally biased region" description="Polar residues" evidence="1">
    <location>
        <begin position="75"/>
        <end position="85"/>
    </location>
</feature>
<dbReference type="STRING" id="48269.A0A183N0M9"/>